<feature type="region of interest" description="Disordered" evidence="5">
    <location>
        <begin position="159"/>
        <end position="181"/>
    </location>
</feature>
<feature type="region of interest" description="Disordered" evidence="5">
    <location>
        <begin position="205"/>
        <end position="258"/>
    </location>
</feature>
<dbReference type="GO" id="GO:0006352">
    <property type="term" value="P:DNA-templated transcription initiation"/>
    <property type="evidence" value="ECO:0007669"/>
    <property type="project" value="InterPro"/>
</dbReference>
<dbReference type="Pfam" id="PF04542">
    <property type="entry name" value="Sigma70_r2"/>
    <property type="match status" value="1"/>
</dbReference>
<organism evidence="8 9">
    <name type="scientific">Halosaccharopolyspora lacisalsi</name>
    <dbReference type="NCBI Taxonomy" id="1000566"/>
    <lineage>
        <taxon>Bacteria</taxon>
        <taxon>Bacillati</taxon>
        <taxon>Actinomycetota</taxon>
        <taxon>Actinomycetes</taxon>
        <taxon>Pseudonocardiales</taxon>
        <taxon>Pseudonocardiaceae</taxon>
        <taxon>Halosaccharopolyspora</taxon>
    </lineage>
</organism>
<keyword evidence="9" id="KW-1185">Reference proteome</keyword>
<dbReference type="Gene3D" id="1.10.1740.10">
    <property type="match status" value="1"/>
</dbReference>
<evidence type="ECO:0000313" key="8">
    <source>
        <dbReference type="EMBL" id="MBA8825478.1"/>
    </source>
</evidence>
<dbReference type="GO" id="GO:0003677">
    <property type="term" value="F:DNA binding"/>
    <property type="evidence" value="ECO:0007669"/>
    <property type="project" value="InterPro"/>
</dbReference>
<keyword evidence="2" id="KW-0805">Transcription regulation</keyword>
<evidence type="ECO:0000256" key="2">
    <source>
        <dbReference type="ARBA" id="ARBA00023015"/>
    </source>
</evidence>
<accession>A0A839E3H7</accession>
<dbReference type="NCBIfam" id="TIGR02937">
    <property type="entry name" value="sigma70-ECF"/>
    <property type="match status" value="1"/>
</dbReference>
<dbReference type="AlphaFoldDB" id="A0A839E3H7"/>
<dbReference type="InterPro" id="IPR036388">
    <property type="entry name" value="WH-like_DNA-bd_sf"/>
</dbReference>
<dbReference type="InterPro" id="IPR052704">
    <property type="entry name" value="ECF_Sigma-70_Domain"/>
</dbReference>
<dbReference type="InterPro" id="IPR014284">
    <property type="entry name" value="RNA_pol_sigma-70_dom"/>
</dbReference>
<comment type="caution">
    <text evidence="8">The sequence shown here is derived from an EMBL/GenBank/DDBJ whole genome shotgun (WGS) entry which is preliminary data.</text>
</comment>
<dbReference type="SUPFAM" id="SSF88946">
    <property type="entry name" value="Sigma2 domain of RNA polymerase sigma factors"/>
    <property type="match status" value="1"/>
</dbReference>
<proteinExistence type="inferred from homology"/>
<evidence type="ECO:0000256" key="4">
    <source>
        <dbReference type="ARBA" id="ARBA00023163"/>
    </source>
</evidence>
<evidence type="ECO:0000259" key="6">
    <source>
        <dbReference type="Pfam" id="PF04542"/>
    </source>
</evidence>
<sequence>MDEGDDALAAEFDRHRPNLLRAAYRLTARPADAEDAVQEAWRRLMRLAEAHKARIGDLGAWLTTVVGHICLDHMRSAAVRRESYVGPWLPEPVVGEVDGQARDPLDVVVDHEDLRFAALPVLHELTPEQRLAFVLHDGFDTPFAEIADVLGCTAATARQHASRGRRAMTTAGPPPRIPMPEQQRVPGEFLAAVSARDVAAVARVLHPRAARPRRQRRQGTHRAAPGGRRRQGLPVRRRPGGEVRGRPAQRHAPGTGQR</sequence>
<evidence type="ECO:0000256" key="3">
    <source>
        <dbReference type="ARBA" id="ARBA00023082"/>
    </source>
</evidence>
<dbReference type="SUPFAM" id="SSF88659">
    <property type="entry name" value="Sigma3 and sigma4 domains of RNA polymerase sigma factors"/>
    <property type="match status" value="1"/>
</dbReference>
<feature type="domain" description="RNA polymerase sigma-70 region 2" evidence="6">
    <location>
        <begin position="12"/>
        <end position="78"/>
    </location>
</feature>
<reference evidence="8 9" key="1">
    <citation type="submission" date="2020-07" db="EMBL/GenBank/DDBJ databases">
        <title>Sequencing the genomes of 1000 actinobacteria strains.</title>
        <authorList>
            <person name="Klenk H.-P."/>
        </authorList>
    </citation>
    <scope>NUCLEOTIDE SEQUENCE [LARGE SCALE GENOMIC DNA]</scope>
    <source>
        <strain evidence="8 9">DSM 45975</strain>
    </source>
</reference>
<keyword evidence="4" id="KW-0804">Transcription</keyword>
<dbReference type="Gene3D" id="1.10.10.10">
    <property type="entry name" value="Winged helix-like DNA-binding domain superfamily/Winged helix DNA-binding domain"/>
    <property type="match status" value="1"/>
</dbReference>
<dbReference type="InterPro" id="IPR013249">
    <property type="entry name" value="RNA_pol_sigma70_r4_t2"/>
</dbReference>
<evidence type="ECO:0000259" key="7">
    <source>
        <dbReference type="Pfam" id="PF08281"/>
    </source>
</evidence>
<gene>
    <name evidence="8" type="ORF">FHX42_002829</name>
</gene>
<dbReference type="RefSeq" id="WP_328796108.1">
    <property type="nucleotide sequence ID" value="NZ_JACGWZ010000003.1"/>
</dbReference>
<evidence type="ECO:0000313" key="9">
    <source>
        <dbReference type="Proteomes" id="UP000569329"/>
    </source>
</evidence>
<comment type="similarity">
    <text evidence="1">Belongs to the sigma-70 factor family. ECF subfamily.</text>
</comment>
<evidence type="ECO:0000256" key="1">
    <source>
        <dbReference type="ARBA" id="ARBA00010641"/>
    </source>
</evidence>
<dbReference type="Proteomes" id="UP000569329">
    <property type="component" value="Unassembled WGS sequence"/>
</dbReference>
<dbReference type="InterPro" id="IPR007627">
    <property type="entry name" value="RNA_pol_sigma70_r2"/>
</dbReference>
<dbReference type="EMBL" id="JACGWZ010000003">
    <property type="protein sequence ID" value="MBA8825478.1"/>
    <property type="molecule type" value="Genomic_DNA"/>
</dbReference>
<keyword evidence="3" id="KW-0731">Sigma factor</keyword>
<dbReference type="Pfam" id="PF08281">
    <property type="entry name" value="Sigma70_r4_2"/>
    <property type="match status" value="1"/>
</dbReference>
<dbReference type="PANTHER" id="PTHR30173">
    <property type="entry name" value="SIGMA 19 FACTOR"/>
    <property type="match status" value="1"/>
</dbReference>
<feature type="compositionally biased region" description="Basic residues" evidence="5">
    <location>
        <begin position="227"/>
        <end position="238"/>
    </location>
</feature>
<dbReference type="InterPro" id="IPR013325">
    <property type="entry name" value="RNA_pol_sigma_r2"/>
</dbReference>
<dbReference type="PANTHER" id="PTHR30173:SF36">
    <property type="entry name" value="ECF RNA POLYMERASE SIGMA FACTOR SIGJ"/>
    <property type="match status" value="1"/>
</dbReference>
<name>A0A839E3H7_9PSEU</name>
<dbReference type="InterPro" id="IPR013324">
    <property type="entry name" value="RNA_pol_sigma_r3/r4-like"/>
</dbReference>
<feature type="compositionally biased region" description="Basic residues" evidence="5">
    <location>
        <begin position="205"/>
        <end position="220"/>
    </location>
</feature>
<evidence type="ECO:0000256" key="5">
    <source>
        <dbReference type="SAM" id="MobiDB-lite"/>
    </source>
</evidence>
<dbReference type="GO" id="GO:0016987">
    <property type="term" value="F:sigma factor activity"/>
    <property type="evidence" value="ECO:0007669"/>
    <property type="project" value="UniProtKB-KW"/>
</dbReference>
<feature type="domain" description="RNA polymerase sigma factor 70 region 4 type 2" evidence="7">
    <location>
        <begin position="122"/>
        <end position="168"/>
    </location>
</feature>
<protein>
    <submittedName>
        <fullName evidence="8">RNA polymerase sigma factor (Sigma-70 family)</fullName>
    </submittedName>
</protein>